<dbReference type="GO" id="GO:0004527">
    <property type="term" value="F:exonuclease activity"/>
    <property type="evidence" value="ECO:0007669"/>
    <property type="project" value="UniProtKB-KW"/>
</dbReference>
<keyword evidence="1" id="KW-0269">Exonuclease</keyword>
<evidence type="ECO:0000313" key="2">
    <source>
        <dbReference type="Proteomes" id="UP000201588"/>
    </source>
</evidence>
<dbReference type="KEGG" id="vg:28799450"/>
<keyword evidence="1" id="KW-0540">Nuclease</keyword>
<dbReference type="Proteomes" id="UP000201588">
    <property type="component" value="Segment"/>
</dbReference>
<proteinExistence type="predicted"/>
<keyword evidence="2" id="KW-1185">Reference proteome</keyword>
<name>A0A142F1A8_9CAUD</name>
<dbReference type="EMBL" id="KU640380">
    <property type="protein sequence ID" value="AMQ66565.1"/>
    <property type="molecule type" value="Genomic_DNA"/>
</dbReference>
<reference evidence="1 2" key="1">
    <citation type="submission" date="2016-01" db="EMBL/GenBank/DDBJ databases">
        <title>Isolation and characterization of bacteriophages from East Africa Rift Valley soda lakes.</title>
        <authorList>
            <person name="van Zyl L.J."/>
            <person name="Nemavhulani S."/>
            <person name="Cowan D.A."/>
            <person name="Trindade M.I."/>
        </authorList>
    </citation>
    <scope>NUCLEOTIDE SEQUENCE [LARGE SCALE GENOMIC DNA]</scope>
</reference>
<evidence type="ECO:0000313" key="1">
    <source>
        <dbReference type="EMBL" id="AMQ66565.1"/>
    </source>
</evidence>
<accession>A0A142F1A8</accession>
<dbReference type="GeneID" id="28799450"/>
<organism evidence="1 2">
    <name type="scientific">Bacillus phage Shbh1</name>
    <dbReference type="NCBI Taxonomy" id="1796992"/>
    <lineage>
        <taxon>Viruses</taxon>
        <taxon>Duplodnaviria</taxon>
        <taxon>Heunggongvirae</taxon>
        <taxon>Uroviricota</taxon>
        <taxon>Caudoviricetes</taxon>
        <taxon>Herelleviridae</taxon>
        <taxon>Bastillevirinae</taxon>
        <taxon>Shalavirus</taxon>
        <taxon>Shalavirus Shbh1</taxon>
    </lineage>
</organism>
<dbReference type="RefSeq" id="YP_009275255.1">
    <property type="nucleotide sequence ID" value="NC_030925.1"/>
</dbReference>
<keyword evidence="1" id="KW-0378">Hydrolase</keyword>
<sequence>MWNIIKYWFVARCYTISKFFVTTVVEVEPRSPFYPANAYVYIVLLRRRAYLAKEIKVDMTKEYEVDFEQLSDKVPKADIIYCVYPDNWHDIIEGK</sequence>
<protein>
    <submittedName>
        <fullName evidence="1">ATP-dependent exonuclease-like protein</fullName>
    </submittedName>
</protein>